<dbReference type="SUPFAM" id="SSF48403">
    <property type="entry name" value="Ankyrin repeat"/>
    <property type="match status" value="1"/>
</dbReference>
<feature type="domain" description="BTB" evidence="4">
    <location>
        <begin position="46"/>
        <end position="121"/>
    </location>
</feature>
<dbReference type="Proteomes" id="UP001515500">
    <property type="component" value="Chromosome 4"/>
</dbReference>
<reference evidence="6" key="1">
    <citation type="submission" date="2025-08" db="UniProtKB">
        <authorList>
            <consortium name="RefSeq"/>
        </authorList>
    </citation>
    <scope>IDENTIFICATION</scope>
</reference>
<comment type="similarity">
    <text evidence="3">Belongs to the plant 'ANKYRIN-BTB/POZ' family. 'NPR1-like' subfamily.</text>
</comment>
<dbReference type="GO" id="GO:0042742">
    <property type="term" value="P:defense response to bacterium"/>
    <property type="evidence" value="ECO:0007669"/>
    <property type="project" value="TreeGrafter"/>
</dbReference>
<dbReference type="SUPFAM" id="SSF54695">
    <property type="entry name" value="POZ domain"/>
    <property type="match status" value="1"/>
</dbReference>
<dbReference type="GO" id="GO:0005634">
    <property type="term" value="C:nucleus"/>
    <property type="evidence" value="ECO:0007669"/>
    <property type="project" value="TreeGrafter"/>
</dbReference>
<protein>
    <submittedName>
        <fullName evidence="6">BTB/POZ domain and ankyrin repeat-containing protein NPR1-like</fullName>
    </submittedName>
</protein>
<gene>
    <name evidence="6" type="primary">LOC120259541</name>
</gene>
<dbReference type="PANTHER" id="PTHR46475">
    <property type="entry name" value="REGULATORY PROTEIN NPR3"/>
    <property type="match status" value="1"/>
</dbReference>
<dbReference type="SMART" id="SM00248">
    <property type="entry name" value="ANK"/>
    <property type="match status" value="2"/>
</dbReference>
<dbReference type="GO" id="GO:2000022">
    <property type="term" value="P:regulation of jasmonic acid mediated signaling pathway"/>
    <property type="evidence" value="ECO:0007669"/>
    <property type="project" value="InterPro"/>
</dbReference>
<dbReference type="GeneID" id="120259541"/>
<dbReference type="SMART" id="SM00225">
    <property type="entry name" value="BTB"/>
    <property type="match status" value="1"/>
</dbReference>
<dbReference type="GO" id="GO:0005737">
    <property type="term" value="C:cytoplasm"/>
    <property type="evidence" value="ECO:0007669"/>
    <property type="project" value="TreeGrafter"/>
</dbReference>
<dbReference type="Pfam" id="PF12796">
    <property type="entry name" value="Ank_2"/>
    <property type="match status" value="1"/>
</dbReference>
<dbReference type="GO" id="GO:0009862">
    <property type="term" value="P:systemic acquired resistance, salicylic acid mediated signaling pathway"/>
    <property type="evidence" value="ECO:0007669"/>
    <property type="project" value="InterPro"/>
</dbReference>
<evidence type="ECO:0000259" key="4">
    <source>
        <dbReference type="PROSITE" id="PS50097"/>
    </source>
</evidence>
<dbReference type="CDD" id="cd18310">
    <property type="entry name" value="BTB_POZ_NPR_plant"/>
    <property type="match status" value="1"/>
</dbReference>
<dbReference type="InterPro" id="IPR036770">
    <property type="entry name" value="Ankyrin_rpt-contain_sf"/>
</dbReference>
<dbReference type="GO" id="GO:0050832">
    <property type="term" value="P:defense response to fungus"/>
    <property type="evidence" value="ECO:0007669"/>
    <property type="project" value="TreeGrafter"/>
</dbReference>
<proteinExistence type="inferred from homology"/>
<accession>A0AB40B767</accession>
<dbReference type="PROSITE" id="PS50097">
    <property type="entry name" value="BTB"/>
    <property type="match status" value="1"/>
</dbReference>
<dbReference type="Gene3D" id="1.25.40.20">
    <property type="entry name" value="Ankyrin repeat-containing domain"/>
    <property type="match status" value="1"/>
</dbReference>
<dbReference type="InterPro" id="IPR044292">
    <property type="entry name" value="NPR"/>
</dbReference>
<sequence length="542" mass="60554">MELSHSAVATALSDTATSAAGTAAADEALRRLSDNFATLLHSPDLADAFIIVKGEPDHSIPVHRCVLSARCPFFKGFFSEIPKGEETRIEMKELVTEFEVGVDALNAVLGYVYSGRVGLPPGEPIKCADEDCRHRCCKPAVDFELGVLITSSKFEISELVSLYQRRLCDVLESVVIDDVLRILSVVHMRSHSCMNLFTKCIKTVAHSELETLTLEKALPKYVVEQVMDLRPNPPPSEPQSADSFNNHVKKLYSALDSDDFELVELLLAERRTSLDDSCALHYAVSHCHHKIVKRILDLELANVNHKNSRGYSVLHCAAIRKEPEIIMSILNKGARSSETTPDGRKALQIFKRLTKYVDYKRRGDEVKSISRDQLCIRMLEQAEIKDSVVGEPSVFHPVAGDDLHDMLSYLEDRVNLARSLFPLEAELAMVTAEGGGTMKFFVSTTLDETQEQKLSRKKALWETVALGRRYFPRCSTFLDNLLHDTQLMETGTETRKERFLEILGEFGAALLEDKQENATSALILSSSASARRGKKKAARTRR</sequence>
<name>A0AB40B767_DIOCR</name>
<dbReference type="RefSeq" id="XP_039123098.1">
    <property type="nucleotide sequence ID" value="XM_039267164.1"/>
</dbReference>
<dbReference type="InterPro" id="IPR011333">
    <property type="entry name" value="SKP1/BTB/POZ_sf"/>
</dbReference>
<dbReference type="PANTHER" id="PTHR46475:SF1">
    <property type="entry name" value="REGULATORY PROTEIN NPR2"/>
    <property type="match status" value="1"/>
</dbReference>
<evidence type="ECO:0000313" key="5">
    <source>
        <dbReference type="Proteomes" id="UP001515500"/>
    </source>
</evidence>
<keyword evidence="5" id="KW-1185">Reference proteome</keyword>
<dbReference type="Gene3D" id="3.30.710.10">
    <property type="entry name" value="Potassium Channel Kv1.1, Chain A"/>
    <property type="match status" value="1"/>
</dbReference>
<evidence type="ECO:0000256" key="1">
    <source>
        <dbReference type="ARBA" id="ARBA00004906"/>
    </source>
</evidence>
<dbReference type="InterPro" id="IPR021094">
    <property type="entry name" value="NPR1/NIM1-like_C"/>
</dbReference>
<evidence type="ECO:0000313" key="6">
    <source>
        <dbReference type="RefSeq" id="XP_039123098.1"/>
    </source>
</evidence>
<dbReference type="Pfam" id="PF12313">
    <property type="entry name" value="NPR1_like_C"/>
    <property type="match status" value="1"/>
</dbReference>
<evidence type="ECO:0000256" key="2">
    <source>
        <dbReference type="ARBA" id="ARBA00022821"/>
    </source>
</evidence>
<organism evidence="5 6">
    <name type="scientific">Dioscorea cayennensis subsp. rotundata</name>
    <name type="common">White Guinea yam</name>
    <name type="synonym">Dioscorea rotundata</name>
    <dbReference type="NCBI Taxonomy" id="55577"/>
    <lineage>
        <taxon>Eukaryota</taxon>
        <taxon>Viridiplantae</taxon>
        <taxon>Streptophyta</taxon>
        <taxon>Embryophyta</taxon>
        <taxon>Tracheophyta</taxon>
        <taxon>Spermatophyta</taxon>
        <taxon>Magnoliopsida</taxon>
        <taxon>Liliopsida</taxon>
        <taxon>Dioscoreales</taxon>
        <taxon>Dioscoreaceae</taxon>
        <taxon>Dioscorea</taxon>
    </lineage>
</organism>
<comment type="pathway">
    <text evidence="1">Protein modification; protein ubiquitination.</text>
</comment>
<dbReference type="InterPro" id="IPR000210">
    <property type="entry name" value="BTB/POZ_dom"/>
</dbReference>
<dbReference type="GO" id="GO:2000031">
    <property type="term" value="P:regulation of salicylic acid mediated signaling pathway"/>
    <property type="evidence" value="ECO:0007669"/>
    <property type="project" value="InterPro"/>
</dbReference>
<dbReference type="InterPro" id="IPR002110">
    <property type="entry name" value="Ankyrin_rpt"/>
</dbReference>
<keyword evidence="2" id="KW-0611">Plant defense</keyword>
<evidence type="ECO:0000256" key="3">
    <source>
        <dbReference type="ARBA" id="ARBA00044947"/>
    </source>
</evidence>
<dbReference type="AlphaFoldDB" id="A0AB40B767"/>
<dbReference type="Pfam" id="PF00651">
    <property type="entry name" value="BTB"/>
    <property type="match status" value="1"/>
</dbReference>